<evidence type="ECO:0000313" key="19">
    <source>
        <dbReference type="Proteomes" id="UP000245884"/>
    </source>
</evidence>
<dbReference type="FunFam" id="2.40.50.140:FF:000062">
    <property type="entry name" value="DNA ligase"/>
    <property type="match status" value="1"/>
</dbReference>
<dbReference type="InterPro" id="IPR036599">
    <property type="entry name" value="DNA_ligase_N_sf"/>
</dbReference>
<evidence type="ECO:0000256" key="9">
    <source>
        <dbReference type="ARBA" id="ARBA00023172"/>
    </source>
</evidence>
<dbReference type="GO" id="GO:0006281">
    <property type="term" value="P:DNA repair"/>
    <property type="evidence" value="ECO:0007669"/>
    <property type="project" value="UniProtKB-KW"/>
</dbReference>
<evidence type="ECO:0000256" key="10">
    <source>
        <dbReference type="ARBA" id="ARBA00023204"/>
    </source>
</evidence>
<evidence type="ECO:0000256" key="5">
    <source>
        <dbReference type="ARBA" id="ARBA00022705"/>
    </source>
</evidence>
<keyword evidence="4" id="KW-0132">Cell division</keyword>
<keyword evidence="12" id="KW-0131">Cell cycle</keyword>
<sequence length="881" mass="95706">MGKQSTLGNFVDYPPGAAKPPPQQGDLKTMFKKNKSTASTSASPADESAASSSKSVKDEAAQVDDDVAMKDASSSSRAASSSSSAPRKRSRIQISDSEEEEDVKPVVKKEQKINGSAKAAGASSSKSSGNAKASSSNSAVKKEKQDAPALTSEASPEAEDEGSDTASSEGEEEEEDKAEDPKAHVKVAAMFMKASERKAAAAGASSSNKSDAKWQKGKPIPYAALADVFSQIDKTTKRLEIQDILSTFLVTAIEHASTPEEVTQAIYLCINRLCPDYLGLELGLGESLIIKAIAQSTGRGVDKIKKDLEELGDLGRVAMASRAKQPTMFQSSALTVPGVFKTLKEIATTSGNKSQDKKIGLIMKLLSACKGEETKWIIRSIEGKLRIGLAEKTVMIALARSAVFTRFKTKNIDTLSDELKMAEEQCKAAFSEMPNYDILVPALIKDGPEGLRKTCHLTPGIPLKPMLARPTKAITEVLDRFEDRSFTCEYKYDGERAQIHFYVPGEANAIEGEQAAPTKEIAGSSSSNGASSSSSQGRLGVFSRNSEDMSVKYPDLLESIARCRKPETKSFVIDAEVTAWKAAVKNEAGEVIDAGGLQPFQQLSTRKRKDVQADKVTVKVKLFAFDILYLNGEPLLQYDLATRREKLRSAFNPNADEFDYATSQDCNTVEEIAAFLEASVQDRCEGLMVKMLQGKESTYEPSRRSQNWLKLKKDYLSGAGDSLDLVVLGGYYGKGKRTKVYGAFLLGCWDVDSESYQTVCKIGTGFTEANLEDFTAQLKPLELTVKKGYYDVGGATPDVYFEPKVVWEVRVADLSLSPIYTAAKGAIEARGISLRFPRFIRIRDDKDPEDSTGPEQIAEMYRKQASAQQGKKGGGGDDDYW</sequence>
<dbReference type="GO" id="GO:0005634">
    <property type="term" value="C:nucleus"/>
    <property type="evidence" value="ECO:0007669"/>
    <property type="project" value="UniProtKB-SubCell"/>
</dbReference>
<evidence type="ECO:0000259" key="17">
    <source>
        <dbReference type="PROSITE" id="PS50160"/>
    </source>
</evidence>
<dbReference type="AlphaFoldDB" id="A0A316V0I5"/>
<keyword evidence="7 14" id="KW-0227">DNA damage</keyword>
<feature type="compositionally biased region" description="Acidic residues" evidence="16">
    <location>
        <begin position="156"/>
        <end position="178"/>
    </location>
</feature>
<feature type="region of interest" description="Disordered" evidence="16">
    <location>
        <begin position="1"/>
        <end position="183"/>
    </location>
</feature>
<evidence type="ECO:0000256" key="6">
    <source>
        <dbReference type="ARBA" id="ARBA00022741"/>
    </source>
</evidence>
<dbReference type="NCBIfam" id="TIGR00574">
    <property type="entry name" value="dnl1"/>
    <property type="match status" value="1"/>
</dbReference>
<feature type="compositionally biased region" description="Low complexity" evidence="16">
    <location>
        <begin position="36"/>
        <end position="54"/>
    </location>
</feature>
<reference evidence="18 19" key="1">
    <citation type="journal article" date="2018" name="Mol. Biol. Evol.">
        <title>Broad Genomic Sampling Reveals a Smut Pathogenic Ancestry of the Fungal Clade Ustilaginomycotina.</title>
        <authorList>
            <person name="Kijpornyongpan T."/>
            <person name="Mondo S.J."/>
            <person name="Barry K."/>
            <person name="Sandor L."/>
            <person name="Lee J."/>
            <person name="Lipzen A."/>
            <person name="Pangilinan J."/>
            <person name="LaButti K."/>
            <person name="Hainaut M."/>
            <person name="Henrissat B."/>
            <person name="Grigoriev I.V."/>
            <person name="Spatafora J.W."/>
            <person name="Aime M.C."/>
        </authorList>
    </citation>
    <scope>NUCLEOTIDE SEQUENCE [LARGE SCALE GENOMIC DNA]</scope>
    <source>
        <strain evidence="18 19">MCA 5214</strain>
    </source>
</reference>
<protein>
    <recommendedName>
        <fullName evidence="14">DNA ligase</fullName>
        <ecNumber evidence="14">6.5.1.1</ecNumber>
    </recommendedName>
</protein>
<keyword evidence="6 14" id="KW-0547">Nucleotide-binding</keyword>
<dbReference type="SUPFAM" id="SSF50249">
    <property type="entry name" value="Nucleic acid-binding proteins"/>
    <property type="match status" value="1"/>
</dbReference>
<dbReference type="Gene3D" id="3.30.470.30">
    <property type="entry name" value="DNA ligase/mRNA capping enzyme"/>
    <property type="match status" value="1"/>
</dbReference>
<feature type="region of interest" description="Disordered" evidence="16">
    <location>
        <begin position="518"/>
        <end position="539"/>
    </location>
</feature>
<dbReference type="STRING" id="1569628.A0A316V0I5"/>
<dbReference type="GO" id="GO:0071897">
    <property type="term" value="P:DNA biosynthetic process"/>
    <property type="evidence" value="ECO:0007669"/>
    <property type="project" value="InterPro"/>
</dbReference>
<feature type="domain" description="ATP-dependent DNA ligase family profile" evidence="17">
    <location>
        <begin position="613"/>
        <end position="750"/>
    </location>
</feature>
<feature type="compositionally biased region" description="Low complexity" evidence="16">
    <location>
        <begin position="114"/>
        <end position="139"/>
    </location>
</feature>
<comment type="similarity">
    <text evidence="2 15">Belongs to the ATP-dependent DNA ligase family.</text>
</comment>
<dbReference type="GeneID" id="37026500"/>
<dbReference type="GO" id="GO:0003677">
    <property type="term" value="F:DNA binding"/>
    <property type="evidence" value="ECO:0007669"/>
    <property type="project" value="InterPro"/>
</dbReference>
<dbReference type="RefSeq" id="XP_025365671.1">
    <property type="nucleotide sequence ID" value="XM_025504677.1"/>
</dbReference>
<dbReference type="GO" id="GO:0006310">
    <property type="term" value="P:DNA recombination"/>
    <property type="evidence" value="ECO:0007669"/>
    <property type="project" value="UniProtKB-KW"/>
</dbReference>
<dbReference type="InterPro" id="IPR012308">
    <property type="entry name" value="DNA_ligase_ATP-dep_N"/>
</dbReference>
<dbReference type="InterPro" id="IPR000977">
    <property type="entry name" value="DNA_ligase_ATP-dep"/>
</dbReference>
<feature type="compositionally biased region" description="Low complexity" evidence="16">
    <location>
        <begin position="72"/>
        <end position="85"/>
    </location>
</feature>
<keyword evidence="8 14" id="KW-0067">ATP-binding</keyword>
<evidence type="ECO:0000256" key="11">
    <source>
        <dbReference type="ARBA" id="ARBA00023242"/>
    </source>
</evidence>
<dbReference type="InterPro" id="IPR012340">
    <property type="entry name" value="NA-bd_OB-fold"/>
</dbReference>
<keyword evidence="9 14" id="KW-0233">DNA recombination</keyword>
<feature type="region of interest" description="Disordered" evidence="16">
    <location>
        <begin position="845"/>
        <end position="881"/>
    </location>
</feature>
<keyword evidence="10 14" id="KW-0234">DNA repair</keyword>
<keyword evidence="19" id="KW-1185">Reference proteome</keyword>
<comment type="subcellular location">
    <subcellularLocation>
        <location evidence="1">Nucleus</location>
    </subcellularLocation>
</comment>
<dbReference type="Gene3D" id="2.40.50.140">
    <property type="entry name" value="Nucleic acid-binding proteins"/>
    <property type="match status" value="1"/>
</dbReference>
<evidence type="ECO:0000313" key="18">
    <source>
        <dbReference type="EMBL" id="PWN31059.1"/>
    </source>
</evidence>
<dbReference type="CDD" id="cd07969">
    <property type="entry name" value="OBF_DNA_ligase_I"/>
    <property type="match status" value="1"/>
</dbReference>
<dbReference type="Proteomes" id="UP000245884">
    <property type="component" value="Unassembled WGS sequence"/>
</dbReference>
<evidence type="ECO:0000256" key="12">
    <source>
        <dbReference type="ARBA" id="ARBA00023306"/>
    </source>
</evidence>
<evidence type="ECO:0000256" key="16">
    <source>
        <dbReference type="SAM" id="MobiDB-lite"/>
    </source>
</evidence>
<evidence type="ECO:0000256" key="7">
    <source>
        <dbReference type="ARBA" id="ARBA00022763"/>
    </source>
</evidence>
<dbReference type="InterPro" id="IPR012310">
    <property type="entry name" value="DNA_ligase_ATP-dep_cent"/>
</dbReference>
<keyword evidence="11" id="KW-0539">Nucleus</keyword>
<keyword evidence="3 14" id="KW-0436">Ligase</keyword>
<dbReference type="SUPFAM" id="SSF117018">
    <property type="entry name" value="ATP-dependent DNA ligase DNA-binding domain"/>
    <property type="match status" value="1"/>
</dbReference>
<dbReference type="PROSITE" id="PS50160">
    <property type="entry name" value="DNA_LIGASE_A3"/>
    <property type="match status" value="1"/>
</dbReference>
<evidence type="ECO:0000256" key="3">
    <source>
        <dbReference type="ARBA" id="ARBA00022598"/>
    </source>
</evidence>
<dbReference type="FunFam" id="1.10.3260.10:FF:000001">
    <property type="entry name" value="DNA ligase"/>
    <property type="match status" value="1"/>
</dbReference>
<evidence type="ECO:0000256" key="2">
    <source>
        <dbReference type="ARBA" id="ARBA00007572"/>
    </source>
</evidence>
<proteinExistence type="inferred from homology"/>
<accession>A0A316V0I5</accession>
<dbReference type="InterPro" id="IPR012309">
    <property type="entry name" value="DNA_ligase_ATP-dep_C"/>
</dbReference>
<dbReference type="PANTHER" id="PTHR45674">
    <property type="entry name" value="DNA LIGASE 1/3 FAMILY MEMBER"/>
    <property type="match status" value="1"/>
</dbReference>
<dbReference type="GO" id="GO:0003910">
    <property type="term" value="F:DNA ligase (ATP) activity"/>
    <property type="evidence" value="ECO:0007669"/>
    <property type="project" value="UniProtKB-EC"/>
</dbReference>
<dbReference type="InterPro" id="IPR016059">
    <property type="entry name" value="DNA_ligase_ATP-dep_CS"/>
</dbReference>
<dbReference type="OrthoDB" id="206088at2759"/>
<name>A0A316V0I5_9BASI</name>
<organism evidence="18 19">
    <name type="scientific">Jaminaea rosea</name>
    <dbReference type="NCBI Taxonomy" id="1569628"/>
    <lineage>
        <taxon>Eukaryota</taxon>
        <taxon>Fungi</taxon>
        <taxon>Dikarya</taxon>
        <taxon>Basidiomycota</taxon>
        <taxon>Ustilaginomycotina</taxon>
        <taxon>Exobasidiomycetes</taxon>
        <taxon>Microstromatales</taxon>
        <taxon>Microstromatales incertae sedis</taxon>
        <taxon>Jaminaea</taxon>
    </lineage>
</organism>
<dbReference type="FunFam" id="3.30.470.30:FF:000002">
    <property type="entry name" value="DNA ligase"/>
    <property type="match status" value="1"/>
</dbReference>
<dbReference type="GO" id="GO:0051301">
    <property type="term" value="P:cell division"/>
    <property type="evidence" value="ECO:0007669"/>
    <property type="project" value="UniProtKB-KW"/>
</dbReference>
<dbReference type="EMBL" id="KZ819662">
    <property type="protein sequence ID" value="PWN31059.1"/>
    <property type="molecule type" value="Genomic_DNA"/>
</dbReference>
<evidence type="ECO:0000256" key="1">
    <source>
        <dbReference type="ARBA" id="ARBA00004123"/>
    </source>
</evidence>
<dbReference type="CDD" id="cd07900">
    <property type="entry name" value="Adenylation_DNA_ligase_I_Euk"/>
    <property type="match status" value="1"/>
</dbReference>
<dbReference type="Gene3D" id="1.10.3260.10">
    <property type="entry name" value="DNA ligase, ATP-dependent, N-terminal domain"/>
    <property type="match status" value="1"/>
</dbReference>
<dbReference type="PROSITE" id="PS00697">
    <property type="entry name" value="DNA_LIGASE_A1"/>
    <property type="match status" value="1"/>
</dbReference>
<gene>
    <name evidence="18" type="ORF">BDZ90DRAFT_225630</name>
</gene>
<dbReference type="GO" id="GO:0005524">
    <property type="term" value="F:ATP binding"/>
    <property type="evidence" value="ECO:0007669"/>
    <property type="project" value="UniProtKB-KW"/>
</dbReference>
<dbReference type="InterPro" id="IPR050191">
    <property type="entry name" value="ATP-dep_DNA_ligase"/>
</dbReference>
<keyword evidence="5" id="KW-0235">DNA replication</keyword>
<dbReference type="PANTHER" id="PTHR45674:SF4">
    <property type="entry name" value="DNA LIGASE 1"/>
    <property type="match status" value="1"/>
</dbReference>
<evidence type="ECO:0000256" key="4">
    <source>
        <dbReference type="ARBA" id="ARBA00022618"/>
    </source>
</evidence>
<dbReference type="Pfam" id="PF01068">
    <property type="entry name" value="DNA_ligase_A_M"/>
    <property type="match status" value="2"/>
</dbReference>
<feature type="compositionally biased region" description="Low complexity" evidence="16">
    <location>
        <begin position="522"/>
        <end position="535"/>
    </location>
</feature>
<dbReference type="Pfam" id="PF04679">
    <property type="entry name" value="DNA_ligase_A_C"/>
    <property type="match status" value="1"/>
</dbReference>
<evidence type="ECO:0000256" key="8">
    <source>
        <dbReference type="ARBA" id="ARBA00022840"/>
    </source>
</evidence>
<evidence type="ECO:0000256" key="15">
    <source>
        <dbReference type="RuleBase" id="RU004196"/>
    </source>
</evidence>
<evidence type="ECO:0000256" key="14">
    <source>
        <dbReference type="RuleBase" id="RU000617"/>
    </source>
</evidence>
<dbReference type="Pfam" id="PF04675">
    <property type="entry name" value="DNA_ligase_A_N"/>
    <property type="match status" value="1"/>
</dbReference>
<dbReference type="GO" id="GO:0005739">
    <property type="term" value="C:mitochondrion"/>
    <property type="evidence" value="ECO:0007669"/>
    <property type="project" value="TreeGrafter"/>
</dbReference>
<comment type="catalytic activity">
    <reaction evidence="13 14">
        <text>ATP + (deoxyribonucleotide)n-3'-hydroxyl + 5'-phospho-(deoxyribonucleotide)m = (deoxyribonucleotide)n+m + AMP + diphosphate.</text>
        <dbReference type="EC" id="6.5.1.1"/>
    </reaction>
</comment>
<dbReference type="SUPFAM" id="SSF56091">
    <property type="entry name" value="DNA ligase/mRNA capping enzyme, catalytic domain"/>
    <property type="match status" value="1"/>
</dbReference>
<evidence type="ECO:0000256" key="13">
    <source>
        <dbReference type="ARBA" id="ARBA00034003"/>
    </source>
</evidence>
<dbReference type="GO" id="GO:1903461">
    <property type="term" value="P:Okazaki fragment processing involved in mitotic DNA replication"/>
    <property type="evidence" value="ECO:0007669"/>
    <property type="project" value="TreeGrafter"/>
</dbReference>
<dbReference type="EC" id="6.5.1.1" evidence="14"/>
<feature type="compositionally biased region" description="Basic and acidic residues" evidence="16">
    <location>
        <begin position="103"/>
        <end position="112"/>
    </location>
</feature>
<dbReference type="PROSITE" id="PS00333">
    <property type="entry name" value="DNA_LIGASE_A2"/>
    <property type="match status" value="1"/>
</dbReference>